<dbReference type="RefSeq" id="WP_145936875.1">
    <property type="nucleotide sequence ID" value="NZ_BNAV01000003.1"/>
</dbReference>
<protein>
    <recommendedName>
        <fullName evidence="4">Dehydrogenase E1 component domain-containing protein</fullName>
    </recommendedName>
</protein>
<gene>
    <name evidence="5" type="ORF">GCM10017566_26750</name>
</gene>
<evidence type="ECO:0000256" key="3">
    <source>
        <dbReference type="ARBA" id="ARBA00023052"/>
    </source>
</evidence>
<dbReference type="InterPro" id="IPR001017">
    <property type="entry name" value="DH_E1"/>
</dbReference>
<reference evidence="5" key="2">
    <citation type="submission" date="2020-09" db="EMBL/GenBank/DDBJ databases">
        <authorList>
            <person name="Sun Q."/>
            <person name="Zhou Y."/>
        </authorList>
    </citation>
    <scope>NUCLEOTIDE SEQUENCE</scope>
    <source>
        <strain evidence="5">CGMCC 4.7679</strain>
    </source>
</reference>
<dbReference type="Pfam" id="PF00676">
    <property type="entry name" value="E1_dh"/>
    <property type="match status" value="1"/>
</dbReference>
<keyword evidence="3" id="KW-0786">Thiamine pyrophosphate</keyword>
<dbReference type="GO" id="GO:0004739">
    <property type="term" value="F:pyruvate dehydrogenase (acetyl-transferring) activity"/>
    <property type="evidence" value="ECO:0007669"/>
    <property type="project" value="TreeGrafter"/>
</dbReference>
<comment type="cofactor">
    <cofactor evidence="1">
        <name>thiamine diphosphate</name>
        <dbReference type="ChEBI" id="CHEBI:58937"/>
    </cofactor>
</comment>
<dbReference type="Gene3D" id="3.40.50.970">
    <property type="match status" value="1"/>
</dbReference>
<name>A0A8H9M4Y5_9PSEU</name>
<accession>A0A8H9M4Y5</accession>
<dbReference type="PANTHER" id="PTHR11516:SF60">
    <property type="entry name" value="PYRUVATE DEHYDROGENASE E1 COMPONENT SUBUNIT ALPHA"/>
    <property type="match status" value="1"/>
</dbReference>
<dbReference type="Proteomes" id="UP000658656">
    <property type="component" value="Unassembled WGS sequence"/>
</dbReference>
<dbReference type="EMBL" id="BNAV01000003">
    <property type="protein sequence ID" value="GHF52099.1"/>
    <property type="molecule type" value="Genomic_DNA"/>
</dbReference>
<reference evidence="5" key="1">
    <citation type="journal article" date="2014" name="Int. J. Syst. Evol. Microbiol.">
        <title>Complete genome sequence of Corynebacterium casei LMG S-19264T (=DSM 44701T), isolated from a smear-ripened cheese.</title>
        <authorList>
            <consortium name="US DOE Joint Genome Institute (JGI-PGF)"/>
            <person name="Walter F."/>
            <person name="Albersmeier A."/>
            <person name="Kalinowski J."/>
            <person name="Ruckert C."/>
        </authorList>
    </citation>
    <scope>NUCLEOTIDE SEQUENCE</scope>
    <source>
        <strain evidence="5">CGMCC 4.7679</strain>
    </source>
</reference>
<proteinExistence type="predicted"/>
<comment type="caution">
    <text evidence="5">The sequence shown here is derived from an EMBL/GenBank/DDBJ whole genome shotgun (WGS) entry which is preliminary data.</text>
</comment>
<evidence type="ECO:0000313" key="6">
    <source>
        <dbReference type="Proteomes" id="UP000658656"/>
    </source>
</evidence>
<dbReference type="GO" id="GO:0000287">
    <property type="term" value="F:magnesium ion binding"/>
    <property type="evidence" value="ECO:0007669"/>
    <property type="project" value="UniProtKB-ARBA"/>
</dbReference>
<dbReference type="SUPFAM" id="SSF52518">
    <property type="entry name" value="Thiamin diphosphate-binding fold (THDP-binding)"/>
    <property type="match status" value="1"/>
</dbReference>
<evidence type="ECO:0000256" key="2">
    <source>
        <dbReference type="ARBA" id="ARBA00023002"/>
    </source>
</evidence>
<keyword evidence="6" id="KW-1185">Reference proteome</keyword>
<dbReference type="PANTHER" id="PTHR11516">
    <property type="entry name" value="PYRUVATE DEHYDROGENASE E1 COMPONENT, ALPHA SUBUNIT BACTERIAL AND ORGANELLAR"/>
    <property type="match status" value="1"/>
</dbReference>
<organism evidence="5 6">
    <name type="scientific">Amycolatopsis bartoniae</name>
    <dbReference type="NCBI Taxonomy" id="941986"/>
    <lineage>
        <taxon>Bacteria</taxon>
        <taxon>Bacillati</taxon>
        <taxon>Actinomycetota</taxon>
        <taxon>Actinomycetes</taxon>
        <taxon>Pseudonocardiales</taxon>
        <taxon>Pseudonocardiaceae</taxon>
        <taxon>Amycolatopsis</taxon>
    </lineage>
</organism>
<evidence type="ECO:0000313" key="5">
    <source>
        <dbReference type="EMBL" id="GHF52099.1"/>
    </source>
</evidence>
<dbReference type="InterPro" id="IPR050642">
    <property type="entry name" value="PDH_E1_Alpha_Subunit"/>
</dbReference>
<dbReference type="InterPro" id="IPR029061">
    <property type="entry name" value="THDP-binding"/>
</dbReference>
<evidence type="ECO:0000256" key="1">
    <source>
        <dbReference type="ARBA" id="ARBA00001964"/>
    </source>
</evidence>
<feature type="domain" description="Dehydrogenase E1 component" evidence="4">
    <location>
        <begin position="59"/>
        <end position="178"/>
    </location>
</feature>
<dbReference type="GO" id="GO:0006086">
    <property type="term" value="P:pyruvate decarboxylation to acetyl-CoA"/>
    <property type="evidence" value="ECO:0007669"/>
    <property type="project" value="TreeGrafter"/>
</dbReference>
<keyword evidence="2" id="KW-0560">Oxidoreductase</keyword>
<evidence type="ECO:0000259" key="4">
    <source>
        <dbReference type="Pfam" id="PF00676"/>
    </source>
</evidence>
<dbReference type="OrthoDB" id="3624240at2"/>
<dbReference type="AlphaFoldDB" id="A0A8H9M4Y5"/>
<sequence length="225" mass="24074">MTDRSLRAMERLDLLRTMIRARRIEEYRTGRPGIGDEAVVAGIAAAIGPDDTVVEGGGVPLAMSLALAAAASRRPHVTVYVLTGQPVPADELREALEVAARRGLPVLFCRENNLHPLGGLPSETGFAAEHGIPAWAVDGMDALAVAEAVGEAVDAIRAGEGPHLLELSTCRFRGRAEMTRWREFDPVRLLADRMREEDGLDAAALARLESEVDEELGIAEPAPVG</sequence>